<dbReference type="RefSeq" id="WP_020948946.1">
    <property type="nucleotide sequence ID" value="NC_022041.1"/>
</dbReference>
<dbReference type="Gene3D" id="1.10.10.10">
    <property type="entry name" value="Winged helix-like DNA-binding domain superfamily/Winged helix DNA-binding domain"/>
    <property type="match status" value="1"/>
</dbReference>
<evidence type="ECO:0000259" key="4">
    <source>
        <dbReference type="PROSITE" id="PS50949"/>
    </source>
</evidence>
<dbReference type="SUPFAM" id="SSF46785">
    <property type="entry name" value="Winged helix' DNA-binding domain"/>
    <property type="match status" value="1"/>
</dbReference>
<dbReference type="InterPro" id="IPR000524">
    <property type="entry name" value="Tscrpt_reg_HTH_GntR"/>
</dbReference>
<dbReference type="PANTHER" id="PTHR43537:SF5">
    <property type="entry name" value="UXU OPERON TRANSCRIPTIONAL REGULATOR"/>
    <property type="match status" value="1"/>
</dbReference>
<dbReference type="EMBL" id="CP006650">
    <property type="protein sequence ID" value="AGT07306.1"/>
    <property type="molecule type" value="Genomic_DNA"/>
</dbReference>
<keyword evidence="3" id="KW-0804">Transcription</keyword>
<dbReference type="CDD" id="cd07377">
    <property type="entry name" value="WHTH_GntR"/>
    <property type="match status" value="1"/>
</dbReference>
<feature type="domain" description="HTH gntR-type" evidence="4">
    <location>
        <begin position="10"/>
        <end position="78"/>
    </location>
</feature>
<evidence type="ECO:0000313" key="5">
    <source>
        <dbReference type="EMBL" id="AGT07306.1"/>
    </source>
</evidence>
<dbReference type="PATRIC" id="fig|1367847.3.peg.137"/>
<dbReference type="PANTHER" id="PTHR43537">
    <property type="entry name" value="TRANSCRIPTIONAL REGULATOR, GNTR FAMILY"/>
    <property type="match status" value="1"/>
</dbReference>
<dbReference type="InterPro" id="IPR011711">
    <property type="entry name" value="GntR_C"/>
</dbReference>
<evidence type="ECO:0000313" key="6">
    <source>
        <dbReference type="Proteomes" id="UP000015480"/>
    </source>
</evidence>
<protein>
    <submittedName>
        <fullName evidence="5">Transcriptional regulator, GntR family</fullName>
    </submittedName>
</protein>
<evidence type="ECO:0000256" key="1">
    <source>
        <dbReference type="ARBA" id="ARBA00023015"/>
    </source>
</evidence>
<dbReference type="KEGG" id="pami:JCM7686_0195"/>
<dbReference type="Gene3D" id="1.20.120.530">
    <property type="entry name" value="GntR ligand-binding domain-like"/>
    <property type="match status" value="1"/>
</dbReference>
<proteinExistence type="predicted"/>
<dbReference type="STRING" id="1367847.JCM7686_0195"/>
<evidence type="ECO:0000256" key="2">
    <source>
        <dbReference type="ARBA" id="ARBA00023125"/>
    </source>
</evidence>
<dbReference type="Pfam" id="PF07729">
    <property type="entry name" value="FCD"/>
    <property type="match status" value="1"/>
</dbReference>
<dbReference type="SUPFAM" id="SSF48008">
    <property type="entry name" value="GntR ligand-binding domain-like"/>
    <property type="match status" value="1"/>
</dbReference>
<keyword evidence="6" id="KW-1185">Reference proteome</keyword>
<gene>
    <name evidence="5" type="ORF">JCM7686_0195</name>
</gene>
<dbReference type="GO" id="GO:0003677">
    <property type="term" value="F:DNA binding"/>
    <property type="evidence" value="ECO:0007669"/>
    <property type="project" value="UniProtKB-KW"/>
</dbReference>
<dbReference type="PROSITE" id="PS50949">
    <property type="entry name" value="HTH_GNTR"/>
    <property type="match status" value="1"/>
</dbReference>
<accession>S5YPS4</accession>
<sequence length="240" mass="26550">MSVLGGQGRKLLADIVFERMQRAIKSGAYDANERLPTEHGLAAEFEVSRPVIREALRRLREQGLVESRQGAGSFVRAIGLKEPLGFGRLDDGSDLTNCYEFRRTLEPEVAALAALRHDACSLSAIALALEMMRAAAARSIHREDADYQFHLAIAHASGNEFFSTALEALKEHIALAMRQYGVVLDDDRQGLANFIDEHRAIYEAIRDRNSGEARRLMAAHLILPEMVPAKPFARAEAARA</sequence>
<dbReference type="AlphaFoldDB" id="S5YPS4"/>
<keyword evidence="1" id="KW-0805">Transcription regulation</keyword>
<evidence type="ECO:0000256" key="3">
    <source>
        <dbReference type="ARBA" id="ARBA00023163"/>
    </source>
</evidence>
<keyword evidence="2" id="KW-0238">DNA-binding</keyword>
<dbReference type="SMART" id="SM00895">
    <property type="entry name" value="FCD"/>
    <property type="match status" value="1"/>
</dbReference>
<dbReference type="InterPro" id="IPR036388">
    <property type="entry name" value="WH-like_DNA-bd_sf"/>
</dbReference>
<organism evidence="5 6">
    <name type="scientific">Paracoccus aminophilus JCM 7686</name>
    <dbReference type="NCBI Taxonomy" id="1367847"/>
    <lineage>
        <taxon>Bacteria</taxon>
        <taxon>Pseudomonadati</taxon>
        <taxon>Pseudomonadota</taxon>
        <taxon>Alphaproteobacteria</taxon>
        <taxon>Rhodobacterales</taxon>
        <taxon>Paracoccaceae</taxon>
        <taxon>Paracoccus</taxon>
    </lineage>
</organism>
<dbReference type="HOGENOM" id="CLU_017584_9_1_5"/>
<dbReference type="InterPro" id="IPR008920">
    <property type="entry name" value="TF_FadR/GntR_C"/>
</dbReference>
<dbReference type="SMART" id="SM00345">
    <property type="entry name" value="HTH_GNTR"/>
    <property type="match status" value="1"/>
</dbReference>
<dbReference type="Pfam" id="PF00392">
    <property type="entry name" value="GntR"/>
    <property type="match status" value="1"/>
</dbReference>
<dbReference type="InterPro" id="IPR036390">
    <property type="entry name" value="WH_DNA-bd_sf"/>
</dbReference>
<name>S5YPS4_PARAH</name>
<reference evidence="5" key="1">
    <citation type="journal article" date="2014" name="BMC Genomics">
        <title>Architecture and functions of a multipartite genome of the methylotrophic bacterium Paracoccus aminophilus JCM 7686, containing primary and secondary chromids.</title>
        <authorList>
            <person name="Dziewit L."/>
            <person name="Czarnecki J."/>
            <person name="Wibberg D."/>
            <person name="Radlinska M."/>
            <person name="Mrozek P."/>
            <person name="Szymczak M."/>
            <person name="Schluter A."/>
            <person name="Puhler A."/>
            <person name="Bartosik D."/>
        </authorList>
    </citation>
    <scope>NUCLEOTIDE SEQUENCE [LARGE SCALE GENOMIC DNA]</scope>
    <source>
        <strain evidence="5">JCM 7686</strain>
    </source>
</reference>
<dbReference type="Proteomes" id="UP000015480">
    <property type="component" value="Chromosome"/>
</dbReference>
<dbReference type="PRINTS" id="PR00035">
    <property type="entry name" value="HTHGNTR"/>
</dbReference>
<dbReference type="eggNOG" id="COG2186">
    <property type="taxonomic scope" value="Bacteria"/>
</dbReference>
<dbReference type="OrthoDB" id="9028214at2"/>
<dbReference type="GO" id="GO:0003700">
    <property type="term" value="F:DNA-binding transcription factor activity"/>
    <property type="evidence" value="ECO:0007669"/>
    <property type="project" value="InterPro"/>
</dbReference>